<proteinExistence type="predicted"/>
<organism evidence="3 4">
    <name type="scientific">Microlunatus aurantiacus</name>
    <dbReference type="NCBI Taxonomy" id="446786"/>
    <lineage>
        <taxon>Bacteria</taxon>
        <taxon>Bacillati</taxon>
        <taxon>Actinomycetota</taxon>
        <taxon>Actinomycetes</taxon>
        <taxon>Propionibacteriales</taxon>
        <taxon>Propionibacteriaceae</taxon>
        <taxon>Microlunatus</taxon>
    </lineage>
</organism>
<evidence type="ECO:0000259" key="2">
    <source>
        <dbReference type="Pfam" id="PF09990"/>
    </source>
</evidence>
<accession>A0ABP7DIH6</accession>
<feature type="transmembrane region" description="Helical" evidence="1">
    <location>
        <begin position="45"/>
        <end position="65"/>
    </location>
</feature>
<reference evidence="4" key="1">
    <citation type="journal article" date="2019" name="Int. J. Syst. Evol. Microbiol.">
        <title>The Global Catalogue of Microorganisms (GCM) 10K type strain sequencing project: providing services to taxonomists for standard genome sequencing and annotation.</title>
        <authorList>
            <consortium name="The Broad Institute Genomics Platform"/>
            <consortium name="The Broad Institute Genome Sequencing Center for Infectious Disease"/>
            <person name="Wu L."/>
            <person name="Ma J."/>
        </authorList>
    </citation>
    <scope>NUCLEOTIDE SEQUENCE [LARGE SCALE GENOMIC DNA]</scope>
    <source>
        <strain evidence="4">JCM 16548</strain>
    </source>
</reference>
<comment type="caution">
    <text evidence="3">The sequence shown here is derived from an EMBL/GenBank/DDBJ whole genome shotgun (WGS) entry which is preliminary data.</text>
</comment>
<dbReference type="Proteomes" id="UP001500051">
    <property type="component" value="Unassembled WGS sequence"/>
</dbReference>
<keyword evidence="4" id="KW-1185">Reference proteome</keyword>
<dbReference type="RefSeq" id="WP_344812678.1">
    <property type="nucleotide sequence ID" value="NZ_BAAAYX010000009.1"/>
</dbReference>
<keyword evidence="1" id="KW-0472">Membrane</keyword>
<gene>
    <name evidence="3" type="ORF">GCM10022204_24820</name>
</gene>
<protein>
    <recommendedName>
        <fullName evidence="2">DUF2231 domain-containing protein</fullName>
    </recommendedName>
</protein>
<keyword evidence="1" id="KW-1133">Transmembrane helix</keyword>
<dbReference type="EMBL" id="BAAAYX010000009">
    <property type="protein sequence ID" value="GAA3706162.1"/>
    <property type="molecule type" value="Genomic_DNA"/>
</dbReference>
<feature type="transmembrane region" description="Helical" evidence="1">
    <location>
        <begin position="85"/>
        <end position="105"/>
    </location>
</feature>
<feature type="transmembrane region" description="Helical" evidence="1">
    <location>
        <begin position="12"/>
        <end position="33"/>
    </location>
</feature>
<evidence type="ECO:0000313" key="4">
    <source>
        <dbReference type="Proteomes" id="UP001500051"/>
    </source>
</evidence>
<evidence type="ECO:0000313" key="3">
    <source>
        <dbReference type="EMBL" id="GAA3706162.1"/>
    </source>
</evidence>
<keyword evidence="1" id="KW-0812">Transmembrane</keyword>
<feature type="domain" description="DUF2231" evidence="2">
    <location>
        <begin position="5"/>
        <end position="151"/>
    </location>
</feature>
<dbReference type="InterPro" id="IPR019251">
    <property type="entry name" value="DUF2231_TM"/>
</dbReference>
<name>A0ABP7DIH6_9ACTN</name>
<evidence type="ECO:0000256" key="1">
    <source>
        <dbReference type="SAM" id="Phobius"/>
    </source>
</evidence>
<sequence length="153" mass="16313">MTVFGLPLHPLIVHATVVVVPTAALAVLLATFWPRFRRWASWGPLALALLSVVLVPITTSSGESLEHTLPHSELVEAHARLGDQLLPWVIVLAVGALGLSWPLITRLLTGLPDRPRWLTLLVVAIVVVGALGTLVQVVRIGHSGATAAWSDVS</sequence>
<dbReference type="Pfam" id="PF09990">
    <property type="entry name" value="DUF2231"/>
    <property type="match status" value="1"/>
</dbReference>
<feature type="transmembrane region" description="Helical" evidence="1">
    <location>
        <begin position="117"/>
        <end position="138"/>
    </location>
</feature>